<evidence type="ECO:0000313" key="15">
    <source>
        <dbReference type="EMBL" id="PZR03306.1"/>
    </source>
</evidence>
<dbReference type="PRINTS" id="PR00959">
    <property type="entry name" value="MEVGALKINASE"/>
</dbReference>
<dbReference type="InterPro" id="IPR020568">
    <property type="entry name" value="Ribosomal_Su5_D2-typ_SF"/>
</dbReference>
<evidence type="ECO:0000256" key="1">
    <source>
        <dbReference type="ARBA" id="ARBA00004496"/>
    </source>
</evidence>
<dbReference type="PROSITE" id="PS00627">
    <property type="entry name" value="GHMP_KINASES_ATP"/>
    <property type="match status" value="1"/>
</dbReference>
<dbReference type="EMBL" id="QFRA01000045">
    <property type="protein sequence ID" value="PZR03306.1"/>
    <property type="molecule type" value="Genomic_DNA"/>
</dbReference>
<dbReference type="AlphaFoldDB" id="A0A2W5SUX4"/>
<proteinExistence type="inferred from homology"/>
<feature type="domain" description="GHMP kinase C-terminal" evidence="14">
    <location>
        <begin position="274"/>
        <end position="347"/>
    </location>
</feature>
<dbReference type="GO" id="GO:0005829">
    <property type="term" value="C:cytosol"/>
    <property type="evidence" value="ECO:0007669"/>
    <property type="project" value="TreeGrafter"/>
</dbReference>
<dbReference type="Proteomes" id="UP000249432">
    <property type="component" value="Unassembled WGS sequence"/>
</dbReference>
<evidence type="ECO:0000256" key="4">
    <source>
        <dbReference type="ARBA" id="ARBA00022490"/>
    </source>
</evidence>
<dbReference type="EC" id="2.7.1.36" evidence="3"/>
<comment type="subcellular location">
    <subcellularLocation>
        <location evidence="1">Cytoplasm</location>
    </subcellularLocation>
</comment>
<keyword evidence="10" id="KW-0460">Magnesium</keyword>
<dbReference type="Gene3D" id="3.30.230.10">
    <property type="match status" value="1"/>
</dbReference>
<comment type="pathway">
    <text evidence="12">Isoprenoid biosynthesis; isopentenyl diphosphate biosynthesis via mevalonate pathway; isopentenyl diphosphate from (R)-mevalonate: step 1/3.</text>
</comment>
<keyword evidence="9" id="KW-0067">ATP-binding</keyword>
<keyword evidence="6" id="KW-0808">Transferase</keyword>
<keyword evidence="4" id="KW-0963">Cytoplasm</keyword>
<dbReference type="PANTHER" id="PTHR43290">
    <property type="entry name" value="MEVALONATE KINASE"/>
    <property type="match status" value="1"/>
</dbReference>
<comment type="caution">
    <text evidence="15">The sequence shown here is derived from an EMBL/GenBank/DDBJ whole genome shotgun (WGS) entry which is preliminary data.</text>
</comment>
<evidence type="ECO:0000259" key="14">
    <source>
        <dbReference type="Pfam" id="PF08544"/>
    </source>
</evidence>
<evidence type="ECO:0000256" key="2">
    <source>
        <dbReference type="ARBA" id="ARBA00006495"/>
    </source>
</evidence>
<evidence type="ECO:0000256" key="3">
    <source>
        <dbReference type="ARBA" id="ARBA00012103"/>
    </source>
</evidence>
<evidence type="ECO:0000256" key="10">
    <source>
        <dbReference type="ARBA" id="ARBA00022842"/>
    </source>
</evidence>
<dbReference type="Pfam" id="PF00288">
    <property type="entry name" value="GHMP_kinases_N"/>
    <property type="match status" value="1"/>
</dbReference>
<evidence type="ECO:0000256" key="7">
    <source>
        <dbReference type="ARBA" id="ARBA00022741"/>
    </source>
</evidence>
<dbReference type="InterPro" id="IPR013750">
    <property type="entry name" value="GHMP_kinase_C_dom"/>
</dbReference>
<keyword evidence="8 15" id="KW-0418">Kinase</keyword>
<dbReference type="GO" id="GO:0019287">
    <property type="term" value="P:isopentenyl diphosphate biosynthetic process, mevalonate pathway"/>
    <property type="evidence" value="ECO:0007669"/>
    <property type="project" value="UniProtKB-UniPathway"/>
</dbReference>
<evidence type="ECO:0000256" key="11">
    <source>
        <dbReference type="ARBA" id="ARBA00023098"/>
    </source>
</evidence>
<dbReference type="UniPathway" id="UPA00057">
    <property type="reaction ID" value="UER00098"/>
</dbReference>
<dbReference type="Gene3D" id="3.30.70.890">
    <property type="entry name" value="GHMP kinase, C-terminal domain"/>
    <property type="match status" value="1"/>
</dbReference>
<comment type="similarity">
    <text evidence="2">Belongs to the GHMP kinase family. Mevalonate kinase subfamily.</text>
</comment>
<dbReference type="InterPro" id="IPR006204">
    <property type="entry name" value="GHMP_kinase_N_dom"/>
</dbReference>
<dbReference type="GO" id="GO:0005524">
    <property type="term" value="F:ATP binding"/>
    <property type="evidence" value="ECO:0007669"/>
    <property type="project" value="UniProtKB-KW"/>
</dbReference>
<organism evidence="15 16">
    <name type="scientific">Corynebacterium kroppenstedtii</name>
    <dbReference type="NCBI Taxonomy" id="161879"/>
    <lineage>
        <taxon>Bacteria</taxon>
        <taxon>Bacillati</taxon>
        <taxon>Actinomycetota</taxon>
        <taxon>Actinomycetes</taxon>
        <taxon>Mycobacteriales</taxon>
        <taxon>Corynebacteriaceae</taxon>
        <taxon>Corynebacterium</taxon>
    </lineage>
</organism>
<evidence type="ECO:0000256" key="8">
    <source>
        <dbReference type="ARBA" id="ARBA00022777"/>
    </source>
</evidence>
<keyword evidence="5" id="KW-0444">Lipid biosynthesis</keyword>
<evidence type="ECO:0000256" key="12">
    <source>
        <dbReference type="ARBA" id="ARBA00029438"/>
    </source>
</evidence>
<keyword evidence="7" id="KW-0547">Nucleotide-binding</keyword>
<protein>
    <recommendedName>
        <fullName evidence="3">mevalonate kinase</fullName>
        <ecNumber evidence="3">2.7.1.36</ecNumber>
    </recommendedName>
</protein>
<dbReference type="InterPro" id="IPR036554">
    <property type="entry name" value="GHMP_kinase_C_sf"/>
</dbReference>
<dbReference type="SUPFAM" id="SSF54211">
    <property type="entry name" value="Ribosomal protein S5 domain 2-like"/>
    <property type="match status" value="1"/>
</dbReference>
<feature type="domain" description="GHMP kinase N-terminal" evidence="13">
    <location>
        <begin position="122"/>
        <end position="196"/>
    </location>
</feature>
<evidence type="ECO:0000256" key="6">
    <source>
        <dbReference type="ARBA" id="ARBA00022679"/>
    </source>
</evidence>
<gene>
    <name evidence="15" type="primary">mvk</name>
    <name evidence="15" type="ORF">DI525_10475</name>
</gene>
<dbReference type="InterPro" id="IPR014721">
    <property type="entry name" value="Ribsml_uS5_D2-typ_fold_subgr"/>
</dbReference>
<dbReference type="NCBIfam" id="TIGR00549">
    <property type="entry name" value="mevalon_kin"/>
    <property type="match status" value="1"/>
</dbReference>
<name>A0A2W5SUX4_9CORY</name>
<dbReference type="InterPro" id="IPR006203">
    <property type="entry name" value="GHMP_knse_ATP-bd_CS"/>
</dbReference>
<keyword evidence="11" id="KW-0443">Lipid metabolism</keyword>
<evidence type="ECO:0000313" key="16">
    <source>
        <dbReference type="Proteomes" id="UP000249432"/>
    </source>
</evidence>
<dbReference type="SUPFAM" id="SSF55060">
    <property type="entry name" value="GHMP Kinase, C-terminal domain"/>
    <property type="match status" value="1"/>
</dbReference>
<accession>A0A2W5SUX4</accession>
<sequence>MGALVQPLRHSDADVITSSRRSEAPDYARLNESQRYKQPAEGPRYSALAEEARGFGRAHAKIILFGEHAVVFGEPAIAFPMQCLTLRATAEPCDGELWLTANNYDGPLADAPTFLSPVGATIKACLDLLEYPQSGMHISCRGNVPLARGLGSSAAASAAMVDSIIDFSGKDVDYHSRYELVQIGERVAHGSASGLDAHTVLNTHPVLFQGGRSEPITVSLGSPLVVADTGQPGDTLPAVRGVDELRRTHKKRFTRNVDAIRHHTVEARIDLALDDRVSLGERMNAVHEHLADLGVSSPELENLVVAARNAGALGAKLTGGGRGGCIIALSKDEHHAVALSDALRAAGARRTWLMHPSEFQR</sequence>
<dbReference type="InterPro" id="IPR006205">
    <property type="entry name" value="Mev_gal_kin"/>
</dbReference>
<dbReference type="GO" id="GO:0004496">
    <property type="term" value="F:mevalonate kinase activity"/>
    <property type="evidence" value="ECO:0007669"/>
    <property type="project" value="UniProtKB-EC"/>
</dbReference>
<dbReference type="Pfam" id="PF08544">
    <property type="entry name" value="GHMP_kinases_C"/>
    <property type="match status" value="1"/>
</dbReference>
<evidence type="ECO:0000256" key="5">
    <source>
        <dbReference type="ARBA" id="ARBA00022516"/>
    </source>
</evidence>
<evidence type="ECO:0000259" key="13">
    <source>
        <dbReference type="Pfam" id="PF00288"/>
    </source>
</evidence>
<evidence type="ECO:0000256" key="9">
    <source>
        <dbReference type="ARBA" id="ARBA00022840"/>
    </source>
</evidence>
<reference evidence="15 16" key="1">
    <citation type="submission" date="2017-08" db="EMBL/GenBank/DDBJ databases">
        <title>Infants hospitalized years apart are colonized by the same room-sourced microbial strains.</title>
        <authorList>
            <person name="Brooks B."/>
            <person name="Olm M.R."/>
            <person name="Firek B.A."/>
            <person name="Baker R."/>
            <person name="Thomas B.C."/>
            <person name="Morowitz M.J."/>
            <person name="Banfield J.F."/>
        </authorList>
    </citation>
    <scope>NUCLEOTIDE SEQUENCE [LARGE SCALE GENOMIC DNA]</scope>
    <source>
        <strain evidence="15">S2_003_000_R1_3</strain>
    </source>
</reference>
<dbReference type="PANTHER" id="PTHR43290:SF2">
    <property type="entry name" value="MEVALONATE KINASE"/>
    <property type="match status" value="1"/>
</dbReference>